<sequence length="111" mass="13440">MKQENKKLKIYKWRNLLITSLVLLGVLIAFYVKDKIILENEIIKNAIYSILLVFAGCMIISGALFIFYTKFWLQKYKISFFQTYQAIKVFYLFIFNRKLINIFLKKIHWWA</sequence>
<feature type="transmembrane region" description="Helical" evidence="1">
    <location>
        <begin position="47"/>
        <end position="68"/>
    </location>
</feature>
<organism evidence="2 3">
    <name type="scientific">Spiroplasma gladiatoris</name>
    <dbReference type="NCBI Taxonomy" id="2143"/>
    <lineage>
        <taxon>Bacteria</taxon>
        <taxon>Bacillati</taxon>
        <taxon>Mycoplasmatota</taxon>
        <taxon>Mollicutes</taxon>
        <taxon>Entomoplasmatales</taxon>
        <taxon>Spiroplasmataceae</taxon>
        <taxon>Spiroplasma</taxon>
    </lineage>
</organism>
<gene>
    <name evidence="2" type="ORF">SGLAD_v1c09640</name>
</gene>
<proteinExistence type="predicted"/>
<evidence type="ECO:0000313" key="2">
    <source>
        <dbReference type="EMBL" id="QBQ08163.1"/>
    </source>
</evidence>
<evidence type="ECO:0000256" key="1">
    <source>
        <dbReference type="SAM" id="Phobius"/>
    </source>
</evidence>
<keyword evidence="1" id="KW-0812">Transmembrane</keyword>
<protein>
    <submittedName>
        <fullName evidence="2">Uncharacterized protein</fullName>
    </submittedName>
</protein>
<keyword evidence="1" id="KW-1133">Transmembrane helix</keyword>
<dbReference type="EMBL" id="CP038013">
    <property type="protein sequence ID" value="QBQ08163.1"/>
    <property type="molecule type" value="Genomic_DNA"/>
</dbReference>
<feature type="transmembrane region" description="Helical" evidence="1">
    <location>
        <begin position="12"/>
        <end position="32"/>
    </location>
</feature>
<dbReference type="RefSeq" id="WP_134298270.1">
    <property type="nucleotide sequence ID" value="NZ_CP038013.1"/>
</dbReference>
<evidence type="ECO:0000313" key="3">
    <source>
        <dbReference type="Proteomes" id="UP000294309"/>
    </source>
</evidence>
<dbReference type="AlphaFoldDB" id="A0A4P7AK71"/>
<dbReference type="KEGG" id="sgq:SGLAD_v1c09640"/>
<name>A0A4P7AK71_9MOLU</name>
<reference evidence="2 3" key="1">
    <citation type="submission" date="2019-03" db="EMBL/GenBank/DDBJ databases">
        <title>Complete genome sequence of Spiroplasma gladiatoris TG-1 (DSM 22552).</title>
        <authorList>
            <person name="Lin Y.-C."/>
            <person name="Chou L."/>
            <person name="Kuo C.-H."/>
        </authorList>
    </citation>
    <scope>NUCLEOTIDE SEQUENCE [LARGE SCALE GENOMIC DNA]</scope>
    <source>
        <strain evidence="2 3">TG-1</strain>
    </source>
</reference>
<accession>A0A4P7AK71</accession>
<keyword evidence="1" id="KW-0472">Membrane</keyword>
<keyword evidence="3" id="KW-1185">Reference proteome</keyword>
<dbReference type="Proteomes" id="UP000294309">
    <property type="component" value="Chromosome"/>
</dbReference>